<gene>
    <name evidence="2" type="ORF">K6T50_02960</name>
</gene>
<reference evidence="2 3" key="1">
    <citation type="journal article" date="2021" name="Int. J. Syst. Evol. Microbiol.">
        <title>Halobaculum halophilum sp. nov. and Halobaculum salinum sp. nov., isolated from salt lake and saline soil.</title>
        <authorList>
            <person name="Cui H.L."/>
            <person name="Shi X.W."/>
            <person name="Yin X.M."/>
            <person name="Yang X.Y."/>
            <person name="Hou J."/>
            <person name="Zhu L."/>
        </authorList>
    </citation>
    <scope>NUCLEOTIDE SEQUENCE [LARGE SCALE GENOMIC DNA]</scope>
    <source>
        <strain evidence="2 3">NBRC 109044</strain>
    </source>
</reference>
<dbReference type="KEGG" id="hmp:K6T50_02960"/>
<accession>A0A8T8WE66</accession>
<feature type="region of interest" description="Disordered" evidence="1">
    <location>
        <begin position="16"/>
        <end position="51"/>
    </location>
</feature>
<keyword evidence="3" id="KW-1185">Reference proteome</keyword>
<evidence type="ECO:0000313" key="3">
    <source>
        <dbReference type="Proteomes" id="UP000826254"/>
    </source>
</evidence>
<dbReference type="EMBL" id="CP081958">
    <property type="protein sequence ID" value="QZP38138.1"/>
    <property type="molecule type" value="Genomic_DNA"/>
</dbReference>
<evidence type="ECO:0000313" key="2">
    <source>
        <dbReference type="EMBL" id="QZP38138.1"/>
    </source>
</evidence>
<sequence>MPQQVTFDSYAAAVATDADAWSPDERPETPESADLPYGVDAPSDGSETVGIPEQYTTFGCVEYRPRE</sequence>
<evidence type="ECO:0000256" key="1">
    <source>
        <dbReference type="SAM" id="MobiDB-lite"/>
    </source>
</evidence>
<dbReference type="RefSeq" id="WP_222607941.1">
    <property type="nucleotide sequence ID" value="NZ_CP081958.1"/>
</dbReference>
<proteinExistence type="predicted"/>
<dbReference type="AlphaFoldDB" id="A0A8T8WE66"/>
<dbReference type="Proteomes" id="UP000826254">
    <property type="component" value="Chromosome"/>
</dbReference>
<dbReference type="GeneID" id="67177068"/>
<protein>
    <submittedName>
        <fullName evidence="2">Uncharacterized protein</fullName>
    </submittedName>
</protein>
<organism evidence="2 3">
    <name type="scientific">Halobaculum magnesiiphilum</name>
    <dbReference type="NCBI Taxonomy" id="1017351"/>
    <lineage>
        <taxon>Archaea</taxon>
        <taxon>Methanobacteriati</taxon>
        <taxon>Methanobacteriota</taxon>
        <taxon>Stenosarchaea group</taxon>
        <taxon>Halobacteria</taxon>
        <taxon>Halobacteriales</taxon>
        <taxon>Haloferacaceae</taxon>
        <taxon>Halobaculum</taxon>
    </lineage>
</organism>
<name>A0A8T8WE66_9EURY</name>